<accession>A0A3M0IRM4</accession>
<gene>
    <name evidence="3" type="ORF">DUI87_32063</name>
</gene>
<feature type="domain" description="BRICHOS" evidence="2">
    <location>
        <begin position="942"/>
        <end position="1035"/>
    </location>
</feature>
<feature type="domain" description="BRICHOS" evidence="2">
    <location>
        <begin position="780"/>
        <end position="873"/>
    </location>
</feature>
<feature type="domain" description="BRICHOS" evidence="2">
    <location>
        <begin position="1914"/>
        <end position="2007"/>
    </location>
</feature>
<dbReference type="Pfam" id="PF04089">
    <property type="entry name" value="BRICHOS"/>
    <property type="match status" value="16"/>
</dbReference>
<dbReference type="PANTHER" id="PTHR16483">
    <property type="entry name" value="GASTROKINE 1"/>
    <property type="match status" value="1"/>
</dbReference>
<reference evidence="3 4" key="1">
    <citation type="submission" date="2018-07" db="EMBL/GenBank/DDBJ databases">
        <title>A high quality draft genome assembly of the barn swallow (H. rustica rustica).</title>
        <authorList>
            <person name="Formenti G."/>
            <person name="Chiara M."/>
            <person name="Poveda L."/>
            <person name="Francoijs K.-J."/>
            <person name="Bonisoli-Alquati A."/>
            <person name="Canova L."/>
            <person name="Gianfranceschi L."/>
            <person name="Horner D.S."/>
            <person name="Saino N."/>
        </authorList>
    </citation>
    <scope>NUCLEOTIDE SEQUENCE [LARGE SCALE GENOMIC DNA]</scope>
    <source>
        <strain evidence="3">Chelidonia</strain>
        <tissue evidence="3">Blood</tissue>
    </source>
</reference>
<dbReference type="SMART" id="SM01039">
    <property type="entry name" value="BRICHOS"/>
    <property type="match status" value="16"/>
</dbReference>
<dbReference type="Proteomes" id="UP000269221">
    <property type="component" value="Unassembled WGS sequence"/>
</dbReference>
<protein>
    <recommendedName>
        <fullName evidence="2">BRICHOS domain-containing protein</fullName>
    </recommendedName>
</protein>
<keyword evidence="4" id="KW-1185">Reference proteome</keyword>
<feature type="domain" description="BRICHOS" evidence="2">
    <location>
        <begin position="2076"/>
        <end position="2169"/>
    </location>
</feature>
<feature type="domain" description="BRICHOS" evidence="2">
    <location>
        <begin position="1266"/>
        <end position="1359"/>
    </location>
</feature>
<evidence type="ECO:0000313" key="4">
    <source>
        <dbReference type="Proteomes" id="UP000269221"/>
    </source>
</evidence>
<feature type="domain" description="BRICHOS" evidence="2">
    <location>
        <begin position="618"/>
        <end position="711"/>
    </location>
</feature>
<feature type="domain" description="BRICHOS" evidence="2">
    <location>
        <begin position="2238"/>
        <end position="2331"/>
    </location>
</feature>
<feature type="domain" description="BRICHOS" evidence="2">
    <location>
        <begin position="2547"/>
        <end position="2641"/>
    </location>
</feature>
<keyword evidence="1" id="KW-1015">Disulfide bond</keyword>
<dbReference type="Gene3D" id="3.30.390.150">
    <property type="match status" value="16"/>
</dbReference>
<sequence>MEFTECLANALRMGLLGIVLVQAQDLGLMNLVGPLDLCDSCKAVFSGHIVLGACILVAAMVTKNILTAVLLGLVLTPALADYSQQTDNNCQVSVGGVFQNLTLSSQTHVVVIEQRSNHFSWKTIWNYNTGIIATKLMQERTCYISLMNRNEMPTFENLAQLASQSMNQIGLGKPTKKITFVTNGLVNNLSSYGIDITAMCSGLTTYMAYEVHAFQGPQVNLGSCITLDVLRVVELEYCKGNDNWNGSGNDSWSGNFPSQQIPGGFVNNTEVIIGGQSQFVTINRQWHVAIIEKRTVSGSWKTIWNYNTGVIATKVTQQNTCYISIMNRSEMPSFDNLARLAQESRNQIAFGRPIKKITFVANGLVNNLRSYGADVFSMCSGLTTYMAYEVHGVQVNLGSCITLDVLRVVDLKYCNGNGQSQQIPGGFVNNTEVIIGGQSQFVTINRQWHVAIIEKRTVSGSWKTIWNYNTGVIATKVTQQNTCYISIMNRSEMPSFDNLARLAQESRNQIAFGRPIKKITFVANGLVNNLRSYGADVFSMCSGLTTYMAYEVHGVQVNLGSCITLDVLRVVDLKYCNGNGQSQQIPGGFVNNTEVIIGGQSQFVTINRQWHVAIIEKRTVSGSWKTIWNYNTGVIATKVTQQNTCYISIMNRSEMPSFDNLARLAQESRNQIAFGRPIKKITFVANGLVNNLRSYGADVFSMCSGLTTYMAYEVHGVQVNLGSCITLDVLRVVDLKYCNGNGQSQQIPGGFVNNTEVIIGGQSQFVTINRQWHVAIIEKRTVSGSWKTIWNYNTGVIATKVTQQNTCYISIMNRSEMPSFNNLARLAQESRNQIAFGRPIKKITFVANGLVNNLRSYGADVFSMCSGLTTYMAYEVHGVQVNLGSCITLDVLRVVDLKYCNGNGQSQQIPGGIVNNTEVIIGGQSQFVTINRQWHVAIIEKRTVSGSWKTIWNYNTGVIATKVTQQNTCYISIMNRSEMPSFNNLARLAQESRNQIAFGRPIKKITFVANGLVNNLRSYGADVFSMCSGLTTYMAYEVHGVQVNLGSCITLDVLRVVDLKYCNGNGQSQQIPGGIVNNTEVIIGGQSQFVTINRQWHVAIIEKRTVSGSWKTIWNYNTGVIATKVTQQNTCYISIMNRSEMPSFNNLARLAQESRNQIAFGRPIKKITFVANGLVNNLRSYGADVFSMCSGLTTYMAYEVHGVQVNLGSCITLDVLRVVDLKYCNGNGQSQQIPGGIVNNTEVIIGGQSQFVTINRQWHVAIIEKRTVSGSWKTIWNYNTGVIATKVTQQNTCYISIMNRSEMPSFNNLARLAQESRNQIAFGRPIKKITFVANGLVNNLRSYGADVFSMCSGLTTYMAYEVHGVQVNLGSCITLDVLRVVDLKYCNGNGQSQQIPGGIVNNTEVIIGGQSQFVTINRQWHVAIIEKRTVSGSWKTIWNYNTGVIATKVTQQNTCYISIMNRSEMPSFNNLARLAQESRNQIAFGRPIKKITFVANGLVNNLRSYGADVFSMCSGLTTYMAYEVHGVQVNLGSCITLDVLRVVDLKYCNGNGQSQQIPGGIVNNTEVIIGGQSQFVTINRQWHVAIIEKRTVSGSWKTIWNYNTGVIATKVTQQNTCYISIMNRSEMPSFNNLARLAQESRNQIAFGRPIKKITFVANGLVNNLRSYGADVFSMCSGLTTYMAYEVHGVQVNLGSCITLDVLRVVDLKYCNGNGQSQQIPGGIVNNTEVIIGGQSQFVTINRQWHVAIIEKRTVSGSWKTIWNYNTGVIATKVTQQNTCYISIMNRSEMPSFNNLARLAQESRNQIAFGRPIKKITFVANGLVNNLRSYGADVFSMCSGLTTYMAYEVHGVQVNLGSCITLDVLRVVDLKYCNGNGQSQQIPGGIVNNTEVIIGGQSQFVTINRQWHVAIIEKRTVSGSWKTIWNYNTGVIATKVTQQNTCYISIMNRSEMPSFNNLARLAQESRNQIAFGRPIKKITFVANGLVNNLRSYGADVFSMCSGLTTYMAYEVHGVQVNLGSCITLDVLRVVDLKYCNGNGQSQQIPGGIVNNTEVIIGGQSQFVTINRQWHVAIIEKRTVSGSWKTIWNYNTGVIATKVTQQNTCYISIMNRSEMPSFNNLARLAQESRNQIAFGRPIKKITFVANGLVNNLRSYGADVFSMCSGLTTYMAYEVHGVQVNLGSCITLDVLRVVDLKYCNGNGQSQQIPGGFVNNTEVIIGGQSQFVTINRQWHVAIIEKRTVSGSWKTIWNYNTGVIATKVTQQNTCYISIMNRSEMPSFDNLARLAQESRNQIAFGRPIKKITFVANGLVNNLRSYGADVFSMCSGLTTYMAYEVHGFQGPQVNLGSCITLDVLSVVDLKYCNGNFNGNGQSQQMGNNCHLSGGCVFQNMTVSGQAHAVIIEQKSNHFSWKTIWNYNMGIIATKVVQERTCYISNMDRNEMPSFDALVRYASENRNQIGLGRPTKKITFVTNGLVNNLNSYGIDITAMCSGLTTYMAYEVHVLLGLVLTPTLADHHQQTEVSKKISIGGVYQIMTINRKWLVASIEQKMNHGSWKTIWNYDTGFMATKVLPEKACYLSIMNRTEMPSFDALPQLAADIRNQNRPRPPTKEITFTLVKRIIRDLESYGPDIFSMCRGLSTYVAYEVHGPQFNLESCTKLDVLQYLALTYCHNDNFV</sequence>
<dbReference type="EMBL" id="QRBI01000236">
    <property type="protein sequence ID" value="RMB91484.1"/>
    <property type="molecule type" value="Genomic_DNA"/>
</dbReference>
<organism evidence="3 4">
    <name type="scientific">Hirundo rustica rustica</name>
    <dbReference type="NCBI Taxonomy" id="333673"/>
    <lineage>
        <taxon>Eukaryota</taxon>
        <taxon>Metazoa</taxon>
        <taxon>Chordata</taxon>
        <taxon>Craniata</taxon>
        <taxon>Vertebrata</taxon>
        <taxon>Euteleostomi</taxon>
        <taxon>Archelosauria</taxon>
        <taxon>Archosauria</taxon>
        <taxon>Dinosauria</taxon>
        <taxon>Saurischia</taxon>
        <taxon>Theropoda</taxon>
        <taxon>Coelurosauria</taxon>
        <taxon>Aves</taxon>
        <taxon>Neognathae</taxon>
        <taxon>Neoaves</taxon>
        <taxon>Telluraves</taxon>
        <taxon>Australaves</taxon>
        <taxon>Passeriformes</taxon>
        <taxon>Sylvioidea</taxon>
        <taxon>Hirundinidae</taxon>
        <taxon>Hirundo</taxon>
    </lineage>
</organism>
<feature type="domain" description="BRICHOS" evidence="2">
    <location>
        <begin position="1590"/>
        <end position="1683"/>
    </location>
</feature>
<feature type="domain" description="BRICHOS" evidence="2">
    <location>
        <begin position="456"/>
        <end position="549"/>
    </location>
</feature>
<feature type="domain" description="BRICHOS" evidence="2">
    <location>
        <begin position="294"/>
        <end position="387"/>
    </location>
</feature>
<evidence type="ECO:0000256" key="1">
    <source>
        <dbReference type="ARBA" id="ARBA00023157"/>
    </source>
</evidence>
<evidence type="ECO:0000313" key="3">
    <source>
        <dbReference type="EMBL" id="RMB91484.1"/>
    </source>
</evidence>
<proteinExistence type="predicted"/>
<feature type="domain" description="BRICHOS" evidence="2">
    <location>
        <begin position="1752"/>
        <end position="1845"/>
    </location>
</feature>
<comment type="caution">
    <text evidence="3">The sequence shown here is derived from an EMBL/GenBank/DDBJ whole genome shotgun (WGS) entry which is preliminary data.</text>
</comment>
<feature type="domain" description="BRICHOS" evidence="2">
    <location>
        <begin position="2403"/>
        <end position="2496"/>
    </location>
</feature>
<dbReference type="OrthoDB" id="8674753at2759"/>
<dbReference type="PROSITE" id="PS50869">
    <property type="entry name" value="BRICHOS"/>
    <property type="match status" value="16"/>
</dbReference>
<feature type="domain" description="BRICHOS" evidence="2">
    <location>
        <begin position="1104"/>
        <end position="1197"/>
    </location>
</feature>
<name>A0A3M0IRM4_HIRRU</name>
<feature type="domain" description="BRICHOS" evidence="2">
    <location>
        <begin position="115"/>
        <end position="208"/>
    </location>
</feature>
<dbReference type="InterPro" id="IPR051772">
    <property type="entry name" value="Gastrokine"/>
</dbReference>
<feature type="domain" description="BRICHOS" evidence="2">
    <location>
        <begin position="1428"/>
        <end position="1521"/>
    </location>
</feature>
<dbReference type="InterPro" id="IPR007084">
    <property type="entry name" value="BRICHOS_dom"/>
</dbReference>
<evidence type="ECO:0000259" key="2">
    <source>
        <dbReference type="PROSITE" id="PS50869"/>
    </source>
</evidence>